<keyword evidence="3" id="KW-1185">Reference proteome</keyword>
<feature type="region of interest" description="Disordered" evidence="1">
    <location>
        <begin position="285"/>
        <end position="408"/>
    </location>
</feature>
<evidence type="ECO:0000313" key="3">
    <source>
        <dbReference type="Proteomes" id="UP000664859"/>
    </source>
</evidence>
<gene>
    <name evidence="2" type="ORF">JKP88DRAFT_328074</name>
</gene>
<evidence type="ECO:0000256" key="1">
    <source>
        <dbReference type="SAM" id="MobiDB-lite"/>
    </source>
</evidence>
<organism evidence="2 3">
    <name type="scientific">Tribonema minus</name>
    <dbReference type="NCBI Taxonomy" id="303371"/>
    <lineage>
        <taxon>Eukaryota</taxon>
        <taxon>Sar</taxon>
        <taxon>Stramenopiles</taxon>
        <taxon>Ochrophyta</taxon>
        <taxon>PX clade</taxon>
        <taxon>Xanthophyceae</taxon>
        <taxon>Tribonematales</taxon>
        <taxon>Tribonemataceae</taxon>
        <taxon>Tribonema</taxon>
    </lineage>
</organism>
<sequence>MFFEDEGRFALGIVVGGDRIGLLPDVLSPHVGPGSYSPRGGKYDALGTLSASQSRRSFMDPPTSSIGHQRLDGGLIRDGVYISTARSSLLEPGPGTYSGSVLDRDSTWLQSPRSIINSNPRWTMSTVNGVVKDSVLFVRGTIEDHKVPGFALGPGAYEDKLELTDPLLWRSFNTRILTGNAPDRARLRRRSRSFSAPARRRLVRSRSAGSLQRCAAAAEYAPPQRSLQPLKRYSSPPPPSFSQASCAATDVPSFEDFGGGGGGAAEVCTPRAAAAAAAAAARAPALRQSRSAANWPRGSMRASPRVSTAADMWSMPPQLRSPPLPHELKQPPQQQQQRRRRSLSSPCLCPDNAGGAADAAAQHRGSGRGNPMWSPRGVRSAAQSLHAPSMRRSHYDWHSSPPSATAAAPDEWDAATGWSGGRAYAGGGGGRGGQGGACQGAWVGGGGGGGGDGVWQAQRGGV</sequence>
<feature type="compositionally biased region" description="Low complexity" evidence="1">
    <location>
        <begin position="343"/>
        <end position="360"/>
    </location>
</feature>
<evidence type="ECO:0000313" key="2">
    <source>
        <dbReference type="EMBL" id="KAG5178857.1"/>
    </source>
</evidence>
<name>A0A836CB02_9STRA</name>
<comment type="caution">
    <text evidence="2">The sequence shown here is derived from an EMBL/GenBank/DDBJ whole genome shotgun (WGS) entry which is preliminary data.</text>
</comment>
<feature type="compositionally biased region" description="Low complexity" evidence="1">
    <location>
        <begin position="399"/>
        <end position="408"/>
    </location>
</feature>
<dbReference type="AlphaFoldDB" id="A0A836CB02"/>
<protein>
    <submittedName>
        <fullName evidence="2">Uncharacterized protein</fullName>
    </submittedName>
</protein>
<dbReference type="Proteomes" id="UP000664859">
    <property type="component" value="Unassembled WGS sequence"/>
</dbReference>
<accession>A0A836CB02</accession>
<dbReference type="EMBL" id="JAFCMP010000511">
    <property type="protein sequence ID" value="KAG5178857.1"/>
    <property type="molecule type" value="Genomic_DNA"/>
</dbReference>
<feature type="region of interest" description="Disordered" evidence="1">
    <location>
        <begin position="219"/>
        <end position="246"/>
    </location>
</feature>
<proteinExistence type="predicted"/>
<reference evidence="2" key="1">
    <citation type="submission" date="2021-02" db="EMBL/GenBank/DDBJ databases">
        <title>First Annotated Genome of the Yellow-green Alga Tribonema minus.</title>
        <authorList>
            <person name="Mahan K.M."/>
        </authorList>
    </citation>
    <scope>NUCLEOTIDE SEQUENCE</scope>
    <source>
        <strain evidence="2">UTEX B ZZ1240</strain>
    </source>
</reference>